<accession>A0A0D2ADU7</accession>
<dbReference type="InParanoid" id="A0A0D2ADU7"/>
<evidence type="ECO:0000313" key="2">
    <source>
        <dbReference type="Proteomes" id="UP000053259"/>
    </source>
</evidence>
<sequence>MRRPRQNLKGSITQEEDLAEWYTQTLTKGKFISYYDVQGNNNKAQCGPERGLTIVQVATF</sequence>
<dbReference type="Proteomes" id="UP000053259">
    <property type="component" value="Unassembled WGS sequence"/>
</dbReference>
<name>A0A0D2ADU7_9PEZI</name>
<proteinExistence type="predicted"/>
<dbReference type="AlphaFoldDB" id="A0A0D2ADU7"/>
<protein>
    <submittedName>
        <fullName evidence="1">Uncharacterized protein</fullName>
    </submittedName>
</protein>
<dbReference type="VEuPathDB" id="FungiDB:PV09_03719"/>
<dbReference type="HOGENOM" id="CLU_2943612_0_0_1"/>
<dbReference type="RefSeq" id="XP_016215037.1">
    <property type="nucleotide sequence ID" value="XM_016356948.1"/>
</dbReference>
<gene>
    <name evidence="1" type="ORF">PV09_03719</name>
</gene>
<keyword evidence="2" id="KW-1185">Reference proteome</keyword>
<dbReference type="EMBL" id="KN847538">
    <property type="protein sequence ID" value="KIW05168.1"/>
    <property type="molecule type" value="Genomic_DNA"/>
</dbReference>
<reference evidence="1 2" key="1">
    <citation type="submission" date="2015-01" db="EMBL/GenBank/DDBJ databases">
        <title>The Genome Sequence of Ochroconis gallopava CBS43764.</title>
        <authorList>
            <consortium name="The Broad Institute Genomics Platform"/>
            <person name="Cuomo C."/>
            <person name="de Hoog S."/>
            <person name="Gorbushina A."/>
            <person name="Stielow B."/>
            <person name="Teixiera M."/>
            <person name="Abouelleil A."/>
            <person name="Chapman S.B."/>
            <person name="Priest M."/>
            <person name="Young S.K."/>
            <person name="Wortman J."/>
            <person name="Nusbaum C."/>
            <person name="Birren B."/>
        </authorList>
    </citation>
    <scope>NUCLEOTIDE SEQUENCE [LARGE SCALE GENOMIC DNA]</scope>
    <source>
        <strain evidence="1 2">CBS 43764</strain>
    </source>
</reference>
<dbReference type="OrthoDB" id="1350766at2759"/>
<evidence type="ECO:0000313" key="1">
    <source>
        <dbReference type="EMBL" id="KIW05168.1"/>
    </source>
</evidence>
<dbReference type="GeneID" id="27311692"/>
<organism evidence="1 2">
    <name type="scientific">Verruconis gallopava</name>
    <dbReference type="NCBI Taxonomy" id="253628"/>
    <lineage>
        <taxon>Eukaryota</taxon>
        <taxon>Fungi</taxon>
        <taxon>Dikarya</taxon>
        <taxon>Ascomycota</taxon>
        <taxon>Pezizomycotina</taxon>
        <taxon>Dothideomycetes</taxon>
        <taxon>Pleosporomycetidae</taxon>
        <taxon>Venturiales</taxon>
        <taxon>Sympoventuriaceae</taxon>
        <taxon>Verruconis</taxon>
    </lineage>
</organism>